<gene>
    <name evidence="2" type="ORF">GCM10022402_49700</name>
</gene>
<feature type="region of interest" description="Disordered" evidence="1">
    <location>
        <begin position="1"/>
        <end position="41"/>
    </location>
</feature>
<evidence type="ECO:0000313" key="3">
    <source>
        <dbReference type="Proteomes" id="UP001500908"/>
    </source>
</evidence>
<sequence>MATSNRGAPTTTVTAVDSEAPDCIPPPSQAAPHDREDGTPTFVPAGGGKAMRLFGMLTPGLL</sequence>
<proteinExistence type="predicted"/>
<organism evidence="2 3">
    <name type="scientific">Salinactinospora qingdaonensis</name>
    <dbReference type="NCBI Taxonomy" id="702744"/>
    <lineage>
        <taxon>Bacteria</taxon>
        <taxon>Bacillati</taxon>
        <taxon>Actinomycetota</taxon>
        <taxon>Actinomycetes</taxon>
        <taxon>Streptosporangiales</taxon>
        <taxon>Nocardiopsidaceae</taxon>
        <taxon>Salinactinospora</taxon>
    </lineage>
</organism>
<name>A0ABP7GJW7_9ACTN</name>
<dbReference type="EMBL" id="BAABDD010000053">
    <property type="protein sequence ID" value="GAA3766588.1"/>
    <property type="molecule type" value="Genomic_DNA"/>
</dbReference>
<feature type="compositionally biased region" description="Polar residues" evidence="1">
    <location>
        <begin position="1"/>
        <end position="15"/>
    </location>
</feature>
<accession>A0ABP7GJW7</accession>
<reference evidence="3" key="1">
    <citation type="journal article" date="2019" name="Int. J. Syst. Evol. Microbiol.">
        <title>The Global Catalogue of Microorganisms (GCM) 10K type strain sequencing project: providing services to taxonomists for standard genome sequencing and annotation.</title>
        <authorList>
            <consortium name="The Broad Institute Genomics Platform"/>
            <consortium name="The Broad Institute Genome Sequencing Center for Infectious Disease"/>
            <person name="Wu L."/>
            <person name="Ma J."/>
        </authorList>
    </citation>
    <scope>NUCLEOTIDE SEQUENCE [LARGE SCALE GENOMIC DNA]</scope>
    <source>
        <strain evidence="3">JCM 17137</strain>
    </source>
</reference>
<keyword evidence="3" id="KW-1185">Reference proteome</keyword>
<dbReference type="Proteomes" id="UP001500908">
    <property type="component" value="Unassembled WGS sequence"/>
</dbReference>
<evidence type="ECO:0000313" key="2">
    <source>
        <dbReference type="EMBL" id="GAA3766588.1"/>
    </source>
</evidence>
<evidence type="ECO:0000256" key="1">
    <source>
        <dbReference type="SAM" id="MobiDB-lite"/>
    </source>
</evidence>
<protein>
    <submittedName>
        <fullName evidence="2">Uncharacterized protein</fullName>
    </submittedName>
</protein>
<comment type="caution">
    <text evidence="2">The sequence shown here is derived from an EMBL/GenBank/DDBJ whole genome shotgun (WGS) entry which is preliminary data.</text>
</comment>